<dbReference type="Gene3D" id="3.30.450.40">
    <property type="match status" value="1"/>
</dbReference>
<organism evidence="2 3">
    <name type="scientific">Nocardioides mesophilus</name>
    <dbReference type="NCBI Taxonomy" id="433659"/>
    <lineage>
        <taxon>Bacteria</taxon>
        <taxon>Bacillati</taxon>
        <taxon>Actinomycetota</taxon>
        <taxon>Actinomycetes</taxon>
        <taxon>Propionibacteriales</taxon>
        <taxon>Nocardioidaceae</taxon>
        <taxon>Nocardioides</taxon>
    </lineage>
</organism>
<evidence type="ECO:0000259" key="1">
    <source>
        <dbReference type="Pfam" id="PF13185"/>
    </source>
</evidence>
<dbReference type="Proteomes" id="UP000515947">
    <property type="component" value="Chromosome"/>
</dbReference>
<accession>A0A7G9R7L5</accession>
<dbReference type="SUPFAM" id="SSF55781">
    <property type="entry name" value="GAF domain-like"/>
    <property type="match status" value="1"/>
</dbReference>
<dbReference type="AlphaFoldDB" id="A0A7G9R7L5"/>
<reference evidence="2 3" key="1">
    <citation type="submission" date="2020-08" db="EMBL/GenBank/DDBJ databases">
        <title>Genome sequence of Nocardioides mesophilus KACC 16243T.</title>
        <authorList>
            <person name="Hyun D.-W."/>
            <person name="Bae J.-W."/>
        </authorList>
    </citation>
    <scope>NUCLEOTIDE SEQUENCE [LARGE SCALE GENOMIC DNA]</scope>
    <source>
        <strain evidence="2 3">KACC 16243</strain>
    </source>
</reference>
<dbReference type="Pfam" id="PF13185">
    <property type="entry name" value="GAF_2"/>
    <property type="match status" value="1"/>
</dbReference>
<dbReference type="KEGG" id="nmes:H9L09_13525"/>
<evidence type="ECO:0000313" key="2">
    <source>
        <dbReference type="EMBL" id="QNN51590.1"/>
    </source>
</evidence>
<keyword evidence="3" id="KW-1185">Reference proteome</keyword>
<name>A0A7G9R7L5_9ACTN</name>
<sequence>MEPIPETRESIGELRRYGGEELVDELTRMGEAAERLVPGLVGLSLALVQDGLTFTLVSTDPEVAAPDAVLRVGEAPCRDAAATTVTAEGAAQCPEGRPDDVFSEARWLADAQAQAAHGVCSTLSLPILTGEEVIGTVNLYASSSDAFAGDHQVLADALGASASTAITNADLSFETRREAGATTARLRDLDTINQAVGYLSTVHGVGTAAARHLLNGAAARAGITQGQAAAALLAVRR</sequence>
<feature type="domain" description="GAF" evidence="1">
    <location>
        <begin position="29"/>
        <end position="166"/>
    </location>
</feature>
<gene>
    <name evidence="2" type="ORF">H9L09_13525</name>
</gene>
<dbReference type="InterPro" id="IPR029016">
    <property type="entry name" value="GAF-like_dom_sf"/>
</dbReference>
<dbReference type="InterPro" id="IPR003018">
    <property type="entry name" value="GAF"/>
</dbReference>
<protein>
    <submittedName>
        <fullName evidence="2">GAF domain-containing protein</fullName>
    </submittedName>
</protein>
<evidence type="ECO:0000313" key="3">
    <source>
        <dbReference type="Proteomes" id="UP000515947"/>
    </source>
</evidence>
<dbReference type="EMBL" id="CP060713">
    <property type="protein sequence ID" value="QNN51590.1"/>
    <property type="molecule type" value="Genomic_DNA"/>
</dbReference>
<dbReference type="RefSeq" id="WP_187577426.1">
    <property type="nucleotide sequence ID" value="NZ_CP060713.1"/>
</dbReference>
<proteinExistence type="predicted"/>